<dbReference type="Proteomes" id="UP000053201">
    <property type="component" value="Unassembled WGS sequence"/>
</dbReference>
<sequence length="204" mass="22373">MGHRQTHLLSRRKVPNRICIMYAPQAPPQAYGQPQVYPPAYSQPIQQQTVYATPQPNYVPQPIYTAQPAMTQVGVVTALPTTNVVVVSQAVHRPPKDWNHSIFDCFGNCGICALACCCPCVVYGMNKKDLSRRSSWVGDCIMYALTSCFGLYSCVGGGGRTTIRAKYNIRGDSCGDCCCHLLCTPCALTQERMEIDEMIAAGLN</sequence>
<dbReference type="GeneID" id="27692534"/>
<dbReference type="STRING" id="645134.A0A0L0H9E5"/>
<accession>A0A0L0H9E5</accession>
<dbReference type="PANTHER" id="PTHR15907">
    <property type="entry name" value="DUF614 FAMILY PROTEIN-RELATED"/>
    <property type="match status" value="1"/>
</dbReference>
<proteinExistence type="predicted"/>
<gene>
    <name evidence="1" type="ORF">SPPG_09409</name>
</gene>
<dbReference type="OrthoDB" id="1045822at2759"/>
<dbReference type="RefSeq" id="XP_016605852.1">
    <property type="nucleotide sequence ID" value="XM_016757572.1"/>
</dbReference>
<dbReference type="VEuPathDB" id="FungiDB:SPPG_09409"/>
<evidence type="ECO:0008006" key="3">
    <source>
        <dbReference type="Google" id="ProtNLM"/>
    </source>
</evidence>
<dbReference type="eggNOG" id="ENOG502S7UD">
    <property type="taxonomic scope" value="Eukaryota"/>
</dbReference>
<keyword evidence="2" id="KW-1185">Reference proteome</keyword>
<dbReference type="OMA" id="TCLEVAC"/>
<dbReference type="InParanoid" id="A0A0L0H9E5"/>
<evidence type="ECO:0000313" key="1">
    <source>
        <dbReference type="EMBL" id="KNC97812.1"/>
    </source>
</evidence>
<dbReference type="EMBL" id="KQ257462">
    <property type="protein sequence ID" value="KNC97812.1"/>
    <property type="molecule type" value="Genomic_DNA"/>
</dbReference>
<organism evidence="1 2">
    <name type="scientific">Spizellomyces punctatus (strain DAOM BR117)</name>
    <dbReference type="NCBI Taxonomy" id="645134"/>
    <lineage>
        <taxon>Eukaryota</taxon>
        <taxon>Fungi</taxon>
        <taxon>Fungi incertae sedis</taxon>
        <taxon>Chytridiomycota</taxon>
        <taxon>Chytridiomycota incertae sedis</taxon>
        <taxon>Chytridiomycetes</taxon>
        <taxon>Spizellomycetales</taxon>
        <taxon>Spizellomycetaceae</taxon>
        <taxon>Spizellomyces</taxon>
    </lineage>
</organism>
<evidence type="ECO:0000313" key="2">
    <source>
        <dbReference type="Proteomes" id="UP000053201"/>
    </source>
</evidence>
<dbReference type="Pfam" id="PF04749">
    <property type="entry name" value="PLAC8"/>
    <property type="match status" value="1"/>
</dbReference>
<reference evidence="1 2" key="1">
    <citation type="submission" date="2009-08" db="EMBL/GenBank/DDBJ databases">
        <title>The Genome Sequence of Spizellomyces punctatus strain DAOM BR117.</title>
        <authorList>
            <consortium name="The Broad Institute Genome Sequencing Platform"/>
            <person name="Russ C."/>
            <person name="Cuomo C."/>
            <person name="Shea T."/>
            <person name="Young S.K."/>
            <person name="Zeng Q."/>
            <person name="Koehrsen M."/>
            <person name="Haas B."/>
            <person name="Borodovsky M."/>
            <person name="Guigo R."/>
            <person name="Alvarado L."/>
            <person name="Berlin A."/>
            <person name="Bochicchio J."/>
            <person name="Borenstein D."/>
            <person name="Chapman S."/>
            <person name="Chen Z."/>
            <person name="Engels R."/>
            <person name="Freedman E."/>
            <person name="Gellesch M."/>
            <person name="Goldberg J."/>
            <person name="Griggs A."/>
            <person name="Gujja S."/>
            <person name="Heiman D."/>
            <person name="Hepburn T."/>
            <person name="Howarth C."/>
            <person name="Jen D."/>
            <person name="Larson L."/>
            <person name="Lewis B."/>
            <person name="Mehta T."/>
            <person name="Park D."/>
            <person name="Pearson M."/>
            <person name="Roberts A."/>
            <person name="Saif S."/>
            <person name="Shenoy N."/>
            <person name="Sisk P."/>
            <person name="Stolte C."/>
            <person name="Sykes S."/>
            <person name="Thomson T."/>
            <person name="Walk T."/>
            <person name="White J."/>
            <person name="Yandava C."/>
            <person name="Burger G."/>
            <person name="Gray M.W."/>
            <person name="Holland P.W.H."/>
            <person name="King N."/>
            <person name="Lang F.B.F."/>
            <person name="Roger A.J."/>
            <person name="Ruiz-Trillo I."/>
            <person name="Lander E."/>
            <person name="Nusbaum C."/>
        </authorList>
    </citation>
    <scope>NUCLEOTIDE SEQUENCE [LARGE SCALE GENOMIC DNA]</scope>
    <source>
        <strain evidence="1 2">DAOM BR117</strain>
    </source>
</reference>
<dbReference type="InterPro" id="IPR006461">
    <property type="entry name" value="PLAC_motif_containing"/>
</dbReference>
<dbReference type="AlphaFoldDB" id="A0A0L0H9E5"/>
<name>A0A0L0H9E5_SPIPD</name>
<dbReference type="NCBIfam" id="TIGR01571">
    <property type="entry name" value="A_thal_Cys_rich"/>
    <property type="match status" value="1"/>
</dbReference>
<protein>
    <recommendedName>
        <fullName evidence="3">PLAC8 family protein</fullName>
    </recommendedName>
</protein>